<keyword evidence="8" id="KW-1133">Transmembrane helix</keyword>
<dbReference type="GO" id="GO:0042545">
    <property type="term" value="P:cell wall modification"/>
    <property type="evidence" value="ECO:0007669"/>
    <property type="project" value="UniProtKB-UniRule"/>
</dbReference>
<dbReference type="SUPFAM" id="SSF101148">
    <property type="entry name" value="Plant invertase/pectin methylesterase inhibitor"/>
    <property type="match status" value="1"/>
</dbReference>
<sequence>MENMDSLIESSGAATRNQMFVSRKKNRGKCVTVIAVASIVVVAMIMCEPIGVNALSRSREGYVAAQELEPSIEIESVCSPTLYPESCRVTLSSYLTSSSNGVTLQNKQQVLHIAAMVAMKEANRAFVQASAFFNQTHYQIAVGDCVELIDITKDQLSSSLSLLQQDGMNAREHSEVRALLSAAITNMETCHDGILEKSDGKSEAGLLSSVERVKVFASNCLAILVNTKSNWADKLALPSTPIKEGFPWWVSAADRRILQTSANDINADVVVAADGSGNFKTITEAINKAPEKSSKRHVIKVKKGTYKEYVEVGKTKTNILLIGEGMKRTIVTGSRNVVDGSTTFKSATFAVVGKGFMAQDIAFVNTAGPKKHQAVALRVGSDQSVFYRCKIAGHQDTLYTHSLRQFYRECLVLGTVDFIFGNSAVVLQSCTLLPRKPGQSQKNAITAQGRTDPNQDTGISIHSCNITADSDLVPVKTSFPTYLGRPWKEYSRTVYMQSFLGDAINPAGWLEWSGDFALKTLYYGEYKNSGAGARTGNRVKWGGYHVIKSSKEAIKFTVDEFIQGNEWLQATGVDYITGLTD</sequence>
<comment type="similarity">
    <text evidence="3">In the C-terminal section; belongs to the pectinesterase family.</text>
</comment>
<dbReference type="InterPro" id="IPR006501">
    <property type="entry name" value="Pectinesterase_inhib_dom"/>
</dbReference>
<dbReference type="Pfam" id="PF04043">
    <property type="entry name" value="PMEI"/>
    <property type="match status" value="1"/>
</dbReference>
<name>A0A6G9W3I1_CUNLA</name>
<accession>A0A6G9W3I1</accession>
<dbReference type="GO" id="GO:0045490">
    <property type="term" value="P:pectin catabolic process"/>
    <property type="evidence" value="ECO:0007669"/>
    <property type="project" value="UniProtKB-UniRule"/>
</dbReference>
<dbReference type="PROSITE" id="PS00503">
    <property type="entry name" value="PECTINESTERASE_2"/>
    <property type="match status" value="1"/>
</dbReference>
<comment type="similarity">
    <text evidence="2">In the N-terminal section; belongs to the PMEI family.</text>
</comment>
<reference evidence="10" key="1">
    <citation type="submission" date="2019-03" db="EMBL/GenBank/DDBJ databases">
        <title>Molecular characterization of PME/PMEI genes and their involvement in root border cells releasing of Chinese fir.</title>
        <authorList>
            <person name="Lu W."/>
        </authorList>
    </citation>
    <scope>NUCLEOTIDE SEQUENCE</scope>
</reference>
<evidence type="ECO:0000259" key="9">
    <source>
        <dbReference type="SMART" id="SM00856"/>
    </source>
</evidence>
<gene>
    <name evidence="10" type="primary">PME33</name>
</gene>
<dbReference type="InterPro" id="IPR000070">
    <property type="entry name" value="Pectinesterase_cat"/>
</dbReference>
<evidence type="ECO:0000256" key="5">
    <source>
        <dbReference type="ARBA" id="ARBA00023085"/>
    </source>
</evidence>
<dbReference type="Pfam" id="PF01095">
    <property type="entry name" value="Pectinesterase"/>
    <property type="match status" value="1"/>
</dbReference>
<feature type="transmembrane region" description="Helical" evidence="8">
    <location>
        <begin position="28"/>
        <end position="46"/>
    </location>
</feature>
<evidence type="ECO:0000256" key="3">
    <source>
        <dbReference type="ARBA" id="ARBA00007786"/>
    </source>
</evidence>
<dbReference type="InterPro" id="IPR011050">
    <property type="entry name" value="Pectin_lyase_fold/virulence"/>
</dbReference>
<dbReference type="EMBL" id="MK585500">
    <property type="protein sequence ID" value="QIR83191.1"/>
    <property type="molecule type" value="mRNA"/>
</dbReference>
<keyword evidence="8" id="KW-0812">Transmembrane</keyword>
<proteinExistence type="evidence at transcript level"/>
<protein>
    <recommendedName>
        <fullName evidence="7">Pectinesterase</fullName>
        <ecNumber evidence="7">3.1.1.11</ecNumber>
    </recommendedName>
</protein>
<evidence type="ECO:0000256" key="1">
    <source>
        <dbReference type="ARBA" id="ARBA00005184"/>
    </source>
</evidence>
<keyword evidence="4 7" id="KW-0378">Hydrolase</keyword>
<dbReference type="PANTHER" id="PTHR31707">
    <property type="entry name" value="PECTINESTERASE"/>
    <property type="match status" value="1"/>
</dbReference>
<comment type="pathway">
    <text evidence="1 7">Glycan metabolism; pectin degradation; 2-dehydro-3-deoxy-D-gluconate from pectin: step 1/5.</text>
</comment>
<dbReference type="Gene3D" id="2.160.20.10">
    <property type="entry name" value="Single-stranded right-handed beta-helix, Pectin lyase-like"/>
    <property type="match status" value="1"/>
</dbReference>
<comment type="catalytic activity">
    <reaction evidence="7">
        <text>[(1-&gt;4)-alpha-D-galacturonosyl methyl ester](n) + n H2O = [(1-&gt;4)-alpha-D-galacturonosyl](n) + n methanol + n H(+)</text>
        <dbReference type="Rhea" id="RHEA:22380"/>
        <dbReference type="Rhea" id="RHEA-COMP:14570"/>
        <dbReference type="Rhea" id="RHEA-COMP:14573"/>
        <dbReference type="ChEBI" id="CHEBI:15377"/>
        <dbReference type="ChEBI" id="CHEBI:15378"/>
        <dbReference type="ChEBI" id="CHEBI:17790"/>
        <dbReference type="ChEBI" id="CHEBI:140522"/>
        <dbReference type="ChEBI" id="CHEBI:140523"/>
        <dbReference type="EC" id="3.1.1.11"/>
    </reaction>
</comment>
<dbReference type="NCBIfam" id="TIGR01614">
    <property type="entry name" value="PME_inhib"/>
    <property type="match status" value="1"/>
</dbReference>
<dbReference type="InterPro" id="IPR035513">
    <property type="entry name" value="Invertase/methylesterase_inhib"/>
</dbReference>
<dbReference type="GO" id="GO:0030599">
    <property type="term" value="F:pectinesterase activity"/>
    <property type="evidence" value="ECO:0007669"/>
    <property type="project" value="UniProtKB-UniRule"/>
</dbReference>
<dbReference type="InterPro" id="IPR012334">
    <property type="entry name" value="Pectin_lyas_fold"/>
</dbReference>
<evidence type="ECO:0000256" key="8">
    <source>
        <dbReference type="SAM" id="Phobius"/>
    </source>
</evidence>
<keyword evidence="8" id="KW-0472">Membrane</keyword>
<dbReference type="AlphaFoldDB" id="A0A6G9W3I1"/>
<feature type="active site" evidence="6">
    <location>
        <position position="417"/>
    </location>
</feature>
<dbReference type="InterPro" id="IPR033131">
    <property type="entry name" value="Pectinesterase_Asp_AS"/>
</dbReference>
<dbReference type="SUPFAM" id="SSF51126">
    <property type="entry name" value="Pectin lyase-like"/>
    <property type="match status" value="1"/>
</dbReference>
<dbReference type="SMART" id="SM00856">
    <property type="entry name" value="PMEI"/>
    <property type="match status" value="1"/>
</dbReference>
<dbReference type="EC" id="3.1.1.11" evidence="7"/>
<evidence type="ECO:0000256" key="4">
    <source>
        <dbReference type="ARBA" id="ARBA00022801"/>
    </source>
</evidence>
<dbReference type="FunFam" id="2.160.20.10:FF:000001">
    <property type="entry name" value="Pectinesterase"/>
    <property type="match status" value="1"/>
</dbReference>
<feature type="domain" description="Pectinesterase inhibitor" evidence="9">
    <location>
        <begin position="69"/>
        <end position="223"/>
    </location>
</feature>
<evidence type="ECO:0000256" key="2">
    <source>
        <dbReference type="ARBA" id="ARBA00006027"/>
    </source>
</evidence>
<evidence type="ECO:0000313" key="10">
    <source>
        <dbReference type="EMBL" id="QIR83191.1"/>
    </source>
</evidence>
<dbReference type="CDD" id="cd15798">
    <property type="entry name" value="PMEI-like_3"/>
    <property type="match status" value="1"/>
</dbReference>
<organism evidence="10">
    <name type="scientific">Cunninghamia lanceolata</name>
    <name type="common">China fir</name>
    <name type="synonym">Pinus lanceolata</name>
    <dbReference type="NCBI Taxonomy" id="28977"/>
    <lineage>
        <taxon>Eukaryota</taxon>
        <taxon>Viridiplantae</taxon>
        <taxon>Streptophyta</taxon>
        <taxon>Embryophyta</taxon>
        <taxon>Tracheophyta</taxon>
        <taxon>Spermatophyta</taxon>
        <taxon>Pinopsida</taxon>
        <taxon>Pinidae</taxon>
        <taxon>Conifers II</taxon>
        <taxon>Cupressales</taxon>
        <taxon>Cupressaceae</taxon>
        <taxon>Cunninghamia</taxon>
    </lineage>
</organism>
<dbReference type="UniPathway" id="UPA00545">
    <property type="reaction ID" value="UER00823"/>
</dbReference>
<dbReference type="Gene3D" id="1.20.140.40">
    <property type="entry name" value="Invertase/pectin methylesterase inhibitor family protein"/>
    <property type="match status" value="1"/>
</dbReference>
<evidence type="ECO:0000256" key="7">
    <source>
        <dbReference type="RuleBase" id="RU000589"/>
    </source>
</evidence>
<dbReference type="GO" id="GO:0004857">
    <property type="term" value="F:enzyme inhibitor activity"/>
    <property type="evidence" value="ECO:0007669"/>
    <property type="project" value="InterPro"/>
</dbReference>
<evidence type="ECO:0000256" key="6">
    <source>
        <dbReference type="PROSITE-ProRule" id="PRU10040"/>
    </source>
</evidence>
<keyword evidence="5 7" id="KW-0063">Aspartyl esterase</keyword>